<comment type="caution">
    <text evidence="2">The sequence shown here is derived from an EMBL/GenBank/DDBJ whole genome shotgun (WGS) entry which is preliminary data.</text>
</comment>
<accession>A0A0R2FYJ3</accession>
<dbReference type="Proteomes" id="UP000051296">
    <property type="component" value="Unassembled WGS sequence"/>
</dbReference>
<dbReference type="SMART" id="SM00873">
    <property type="entry name" value="B3_4"/>
    <property type="match status" value="1"/>
</dbReference>
<dbReference type="PANTHER" id="PTHR39209">
    <property type="match status" value="1"/>
</dbReference>
<gene>
    <name evidence="2" type="ORF">IV68_GL000343</name>
</gene>
<dbReference type="InParanoid" id="A0A0R2FYJ3"/>
<dbReference type="PATRIC" id="fig|1123500.6.peg.344"/>
<feature type="domain" description="B3/B4 tRNA-binding" evidence="1">
    <location>
        <begin position="68"/>
        <end position="217"/>
    </location>
</feature>
<name>A0A0R2FYJ3_9LACO</name>
<keyword evidence="3" id="KW-1185">Reference proteome</keyword>
<dbReference type="InterPro" id="IPR005146">
    <property type="entry name" value="B3/B4_tRNA-bd"/>
</dbReference>
<dbReference type="EMBL" id="JQAX01000001">
    <property type="protein sequence ID" value="KRN33537.1"/>
    <property type="molecule type" value="Genomic_DNA"/>
</dbReference>
<organism evidence="2 3">
    <name type="scientific">Weissella halotolerans DSM 20190</name>
    <dbReference type="NCBI Taxonomy" id="1123500"/>
    <lineage>
        <taxon>Bacteria</taxon>
        <taxon>Bacillati</taxon>
        <taxon>Bacillota</taxon>
        <taxon>Bacilli</taxon>
        <taxon>Lactobacillales</taxon>
        <taxon>Lactobacillaceae</taxon>
        <taxon>Weissella</taxon>
    </lineage>
</organism>
<dbReference type="AlphaFoldDB" id="A0A0R2FYJ3"/>
<dbReference type="Pfam" id="PF03483">
    <property type="entry name" value="B3_4"/>
    <property type="match status" value="1"/>
</dbReference>
<dbReference type="Gene3D" id="3.50.40.10">
    <property type="entry name" value="Phenylalanyl-trna Synthetase, Chain B, domain 3"/>
    <property type="match status" value="1"/>
</dbReference>
<evidence type="ECO:0000259" key="1">
    <source>
        <dbReference type="SMART" id="SM00873"/>
    </source>
</evidence>
<dbReference type="PANTHER" id="PTHR39209:SF2">
    <property type="entry name" value="CYTOPLASMIC PROTEIN"/>
    <property type="match status" value="1"/>
</dbReference>
<reference evidence="2 3" key="1">
    <citation type="journal article" date="2015" name="Genome Announc.">
        <title>Expanding the biotechnology potential of lactobacilli through comparative genomics of 213 strains and associated genera.</title>
        <authorList>
            <person name="Sun Z."/>
            <person name="Harris H.M."/>
            <person name="McCann A."/>
            <person name="Guo C."/>
            <person name="Argimon S."/>
            <person name="Zhang W."/>
            <person name="Yang X."/>
            <person name="Jeffery I.B."/>
            <person name="Cooney J.C."/>
            <person name="Kagawa T.F."/>
            <person name="Liu W."/>
            <person name="Song Y."/>
            <person name="Salvetti E."/>
            <person name="Wrobel A."/>
            <person name="Rasinkangas P."/>
            <person name="Parkhill J."/>
            <person name="Rea M.C."/>
            <person name="O'Sullivan O."/>
            <person name="Ritari J."/>
            <person name="Douillard F.P."/>
            <person name="Paul Ross R."/>
            <person name="Yang R."/>
            <person name="Briner A.E."/>
            <person name="Felis G.E."/>
            <person name="de Vos W.M."/>
            <person name="Barrangou R."/>
            <person name="Klaenhammer T.R."/>
            <person name="Caufield P.W."/>
            <person name="Cui Y."/>
            <person name="Zhang H."/>
            <person name="O'Toole P.W."/>
        </authorList>
    </citation>
    <scope>NUCLEOTIDE SEQUENCE [LARGE SCALE GENOMIC DNA]</scope>
    <source>
        <strain evidence="2 3">DSM 20190</strain>
    </source>
</reference>
<sequence>MMTKHFTVDPAVWALFPEARYYVLTIAGVDNHLTPNDEKEDRQRLAKASQAAQGFLTNPTFSQNDVVAQWRQAYQQFKTKKGARSSIEALLKRASQNKTFNPINPAVDLYNAISLTYAVPCGGEDINQLVGDLHLGLAKGGEAFKPLGADHDEPALPGEVFYYDQVGAVCRYFNWREAQRTMLTETTEEMTFIIEDLNEEQDQRSKVAAQALEHYIYIKGNKRC</sequence>
<evidence type="ECO:0000313" key="2">
    <source>
        <dbReference type="EMBL" id="KRN33537.1"/>
    </source>
</evidence>
<dbReference type="SUPFAM" id="SSF56037">
    <property type="entry name" value="PheT/TilS domain"/>
    <property type="match status" value="1"/>
</dbReference>
<dbReference type="eggNOG" id="COG3382">
    <property type="taxonomic scope" value="Bacteria"/>
</dbReference>
<protein>
    <submittedName>
        <fullName evidence="2">B3 4 domain-containing protein</fullName>
    </submittedName>
</protein>
<evidence type="ECO:0000313" key="3">
    <source>
        <dbReference type="Proteomes" id="UP000051296"/>
    </source>
</evidence>
<dbReference type="STRING" id="1123500.GCA_000420365_00161"/>
<dbReference type="GO" id="GO:0004826">
    <property type="term" value="F:phenylalanine-tRNA ligase activity"/>
    <property type="evidence" value="ECO:0007669"/>
    <property type="project" value="InterPro"/>
</dbReference>
<dbReference type="InterPro" id="IPR020825">
    <property type="entry name" value="Phe-tRNA_synthase-like_B3/B4"/>
</dbReference>
<proteinExistence type="predicted"/>
<dbReference type="GO" id="GO:0003723">
    <property type="term" value="F:RNA binding"/>
    <property type="evidence" value="ECO:0007669"/>
    <property type="project" value="InterPro"/>
</dbReference>